<evidence type="ECO:0000256" key="2">
    <source>
        <dbReference type="SAM" id="SignalP"/>
    </source>
</evidence>
<dbReference type="EMBL" id="CP011454">
    <property type="protein sequence ID" value="AMW06408.1"/>
    <property type="molecule type" value="Genomic_DNA"/>
</dbReference>
<evidence type="ECO:0000259" key="3">
    <source>
        <dbReference type="PROSITE" id="PS51127"/>
    </source>
</evidence>
<evidence type="ECO:0000313" key="5">
    <source>
        <dbReference type="Proteomes" id="UP000076404"/>
    </source>
</evidence>
<reference evidence="4 5" key="1">
    <citation type="journal article" date="2014" name="Proc. Natl. Acad. Sci. U.S.A.">
        <title>Functional type 2 photosynthetic reaction centers found in the rare bacterial phylum Gemmatimonadetes.</title>
        <authorList>
            <person name="Zeng Y."/>
            <person name="Feng F."/>
            <person name="Medova H."/>
            <person name="Dean J."/>
            <person name="Koblizek M."/>
        </authorList>
    </citation>
    <scope>NUCLEOTIDE SEQUENCE [LARGE SCALE GENOMIC DNA]</scope>
    <source>
        <strain evidence="4 5">AP64</strain>
    </source>
</reference>
<dbReference type="Proteomes" id="UP000076404">
    <property type="component" value="Chromosome"/>
</dbReference>
<feature type="domain" description="Big-1" evidence="3">
    <location>
        <begin position="50"/>
        <end position="135"/>
    </location>
</feature>
<dbReference type="STRING" id="1379270.GEMMAAP_19675"/>
<dbReference type="Gene3D" id="2.60.40.1080">
    <property type="match status" value="1"/>
</dbReference>
<dbReference type="eggNOG" id="COG5492">
    <property type="taxonomic scope" value="Bacteria"/>
</dbReference>
<dbReference type="InterPro" id="IPR008964">
    <property type="entry name" value="Invasin/intimin_cell_adhesion"/>
</dbReference>
<dbReference type="Pfam" id="PF02369">
    <property type="entry name" value="Big_1"/>
    <property type="match status" value="1"/>
</dbReference>
<comment type="similarity">
    <text evidence="1">Belongs to the intimin/invasin family.</text>
</comment>
<evidence type="ECO:0000313" key="4">
    <source>
        <dbReference type="EMBL" id="AMW06408.1"/>
    </source>
</evidence>
<feature type="chain" id="PRO_5007506902" description="Big-1 domain-containing protein" evidence="2">
    <location>
        <begin position="29"/>
        <end position="780"/>
    </location>
</feature>
<dbReference type="SUPFAM" id="SSF49373">
    <property type="entry name" value="Invasin/intimin cell-adhesion fragments"/>
    <property type="match status" value="1"/>
</dbReference>
<dbReference type="Gene3D" id="2.60.40.10">
    <property type="entry name" value="Immunoglobulins"/>
    <property type="match status" value="1"/>
</dbReference>
<dbReference type="RefSeq" id="WP_026848908.1">
    <property type="nucleotide sequence ID" value="NZ_CP011454.1"/>
</dbReference>
<dbReference type="AlphaFoldDB" id="A0A143BN05"/>
<name>A0A143BN05_9BACT</name>
<gene>
    <name evidence="4" type="ORF">GEMMAAP_19675</name>
</gene>
<feature type="signal peptide" evidence="2">
    <location>
        <begin position="1"/>
        <end position="28"/>
    </location>
</feature>
<dbReference type="PROSITE" id="PS51127">
    <property type="entry name" value="BIG1"/>
    <property type="match status" value="1"/>
</dbReference>
<dbReference type="InterPro" id="IPR003344">
    <property type="entry name" value="Big_1_dom"/>
</dbReference>
<organism evidence="4 5">
    <name type="scientific">Gemmatimonas phototrophica</name>
    <dbReference type="NCBI Taxonomy" id="1379270"/>
    <lineage>
        <taxon>Bacteria</taxon>
        <taxon>Pseudomonadati</taxon>
        <taxon>Gemmatimonadota</taxon>
        <taxon>Gemmatimonadia</taxon>
        <taxon>Gemmatimonadales</taxon>
        <taxon>Gemmatimonadaceae</taxon>
        <taxon>Gemmatimonas</taxon>
    </lineage>
</organism>
<dbReference type="InterPro" id="IPR013783">
    <property type="entry name" value="Ig-like_fold"/>
</dbReference>
<dbReference type="PROSITE" id="PS51257">
    <property type="entry name" value="PROKAR_LIPOPROTEIN"/>
    <property type="match status" value="1"/>
</dbReference>
<accession>A0A143BN05</accession>
<dbReference type="OrthoDB" id="288805at2"/>
<proteinExistence type="inferred from homology"/>
<keyword evidence="5" id="KW-1185">Reference proteome</keyword>
<sequence length="780" mass="81368">MRPLPSVVSRVSRHTALSSLLLGALAFGACKSSDGSTGPGPTPTLVRAQTGDLQTGVAGAALPTTLSVLVTDKDSKPVSGRRVDWDVGVGSGTVSPASSTTDSRGVATTTWTVGTTAGVARVSAQVNGVNPASFTATVLPGPVAAIITTPEAAFLGVGDTLRLRASLRDQFGNDIVGQAITYASLDVAATVNSGGLITAVAQGNARIVTSASGRADTVPVSIGPAGSAPCGPTTPRTLALGEVINPVAGTSSLTACLASPVGVLSSEYALTLISTATSFGTTTIADVLGIGTNGPLSAALVSPLPGSATVPLASGVTFSNVLSPTEQFEQTRRAIERRELEPLVADARDWLPVTRQRAALTAVSVGDEIKLNANANLACSSADTRTGRVAAVGTRALVVADKENPSGGYTDAEFASIAATFDTLVFPMDTAAFGAPSNISQYGKIILFYTRAVNALTPQGAGFTIGGFFFARDLYPKTARNGLPACAASNEQEMFYLLVPDPDGAVNGNRRAKDAVTRLNLTTIAHELQHLINASRRIYVNSAPNSTEQVWLDEGLSHVAEELLYFRVSNYNSRQNLVLTDVNGTRAEQFSNFASQNFSRFYNFLIAPETNSPYAPNDSLGTRGAIWNFLRFAAARQGASNEASFLRQLVNSTSTGVNNLQQVLSGGAFADYLRDWTISLIADDYSAATRDGLGTQYTNPAWSFRSIYPGLRIGTSQPLGVYPIATRSLLSNNPQRISLAGGTSSYIRFSVPAGQRALISLSSNGALPPGTLRYGIVRLR</sequence>
<evidence type="ECO:0000256" key="1">
    <source>
        <dbReference type="ARBA" id="ARBA00010116"/>
    </source>
</evidence>
<protein>
    <recommendedName>
        <fullName evidence="3">Big-1 domain-containing protein</fullName>
    </recommendedName>
</protein>
<dbReference type="KEGG" id="gph:GEMMAAP_19675"/>
<keyword evidence="2" id="KW-0732">Signal</keyword>
<reference evidence="4 5" key="2">
    <citation type="journal article" date="2016" name="Environ. Microbiol. Rep.">
        <title>Metagenomic evidence for the presence of phototrophic Gemmatimonadetes bacteria in diverse environments.</title>
        <authorList>
            <person name="Zeng Y."/>
            <person name="Baumbach J."/>
            <person name="Barbosa E.G."/>
            <person name="Azevedo V."/>
            <person name="Zhang C."/>
            <person name="Koblizek M."/>
        </authorList>
    </citation>
    <scope>NUCLEOTIDE SEQUENCE [LARGE SCALE GENOMIC DNA]</scope>
    <source>
        <strain evidence="4 5">AP64</strain>
    </source>
</reference>